<dbReference type="GO" id="GO:0005524">
    <property type="term" value="F:ATP binding"/>
    <property type="evidence" value="ECO:0007669"/>
    <property type="project" value="UniProtKB-UniRule"/>
</dbReference>
<name>A0A5C1QJ73_9SPIO</name>
<evidence type="ECO:0000313" key="5">
    <source>
        <dbReference type="EMBL" id="QEN06536.1"/>
    </source>
</evidence>
<keyword evidence="4" id="KW-0066">ATP synthesis</keyword>
<dbReference type="Pfam" id="PF01813">
    <property type="entry name" value="ATP-synt_D"/>
    <property type="match status" value="1"/>
</dbReference>
<dbReference type="OrthoDB" id="9781718at2"/>
<dbReference type="GO" id="GO:0042777">
    <property type="term" value="P:proton motive force-driven plasma membrane ATP synthesis"/>
    <property type="evidence" value="ECO:0007669"/>
    <property type="project" value="UniProtKB-UniRule"/>
</dbReference>
<proteinExistence type="inferred from homology"/>
<comment type="similarity">
    <text evidence="1 4">Belongs to the V-ATPase D subunit family.</text>
</comment>
<dbReference type="Proteomes" id="UP000324209">
    <property type="component" value="Chromosome"/>
</dbReference>
<dbReference type="KEGG" id="ock:EXM22_00465"/>
<dbReference type="HAMAP" id="MF_00271">
    <property type="entry name" value="ATP_synth_D_arch"/>
    <property type="match status" value="1"/>
</dbReference>
<comment type="function">
    <text evidence="4">Produces ATP from ADP in the presence of a proton gradient across the membrane.</text>
</comment>
<sequence>MRQNVAPTKTNLLSLKSELKFARLGYELLDQKRNILVIELLNLVDQAVDSQDRVDRALSVAYESLEAAALAVGKRKVLTISSAVNIETKVDISRRKIMGVSLPVVDTSFVEHGPYYSPMGTSYWIDSSLQEFKKALELMGRLAELKISIIRLANEVRKTIRKVNALDKIAIPELTESVAFIQERLEENERDMLILMKMVKQRLENRKE</sequence>
<dbReference type="GO" id="GO:0046961">
    <property type="term" value="F:proton-transporting ATPase activity, rotational mechanism"/>
    <property type="evidence" value="ECO:0007669"/>
    <property type="project" value="InterPro"/>
</dbReference>
<protein>
    <recommendedName>
        <fullName evidence="4">V-type ATP synthase subunit D</fullName>
    </recommendedName>
    <alternativeName>
        <fullName evidence="4">V-ATPase subunit D</fullName>
    </alternativeName>
</protein>
<dbReference type="EMBL" id="CP036150">
    <property type="protein sequence ID" value="QEN06536.1"/>
    <property type="molecule type" value="Genomic_DNA"/>
</dbReference>
<organism evidence="5 6">
    <name type="scientific">Oceanispirochaeta crateris</name>
    <dbReference type="NCBI Taxonomy" id="2518645"/>
    <lineage>
        <taxon>Bacteria</taxon>
        <taxon>Pseudomonadati</taxon>
        <taxon>Spirochaetota</taxon>
        <taxon>Spirochaetia</taxon>
        <taxon>Spirochaetales</taxon>
        <taxon>Spirochaetaceae</taxon>
        <taxon>Oceanispirochaeta</taxon>
    </lineage>
</organism>
<dbReference type="Gene3D" id="1.10.287.3240">
    <property type="match status" value="1"/>
</dbReference>
<evidence type="ECO:0000256" key="2">
    <source>
        <dbReference type="ARBA" id="ARBA00022448"/>
    </source>
</evidence>
<evidence type="ECO:0000256" key="4">
    <source>
        <dbReference type="HAMAP-Rule" id="MF_00271"/>
    </source>
</evidence>
<keyword evidence="2 4" id="KW-0813">Transport</keyword>
<dbReference type="NCBIfam" id="TIGR00309">
    <property type="entry name" value="V_ATPase_subD"/>
    <property type="match status" value="1"/>
</dbReference>
<evidence type="ECO:0000256" key="1">
    <source>
        <dbReference type="ARBA" id="ARBA00005850"/>
    </source>
</evidence>
<gene>
    <name evidence="4" type="primary">atpD</name>
    <name evidence="5" type="ORF">EXM22_00465</name>
</gene>
<keyword evidence="6" id="KW-1185">Reference proteome</keyword>
<dbReference type="GO" id="GO:0046933">
    <property type="term" value="F:proton-transporting ATP synthase activity, rotational mechanism"/>
    <property type="evidence" value="ECO:0007669"/>
    <property type="project" value="UniProtKB-UniRule"/>
</dbReference>
<evidence type="ECO:0000313" key="6">
    <source>
        <dbReference type="Proteomes" id="UP000324209"/>
    </source>
</evidence>
<dbReference type="InterPro" id="IPR002699">
    <property type="entry name" value="V_ATPase_D"/>
</dbReference>
<keyword evidence="4" id="KW-0375">Hydrogen ion transport</keyword>
<keyword evidence="3 4" id="KW-0406">Ion transport</keyword>
<reference evidence="5 6" key="1">
    <citation type="submission" date="2019-02" db="EMBL/GenBank/DDBJ databases">
        <title>Complete Genome Sequence and Methylome Analysis of free living Spirochaetas.</title>
        <authorList>
            <person name="Fomenkov A."/>
            <person name="Dubinina G."/>
            <person name="Leshcheva N."/>
            <person name="Mikheeva N."/>
            <person name="Grabovich M."/>
            <person name="Vincze T."/>
            <person name="Roberts R.J."/>
        </authorList>
    </citation>
    <scope>NUCLEOTIDE SEQUENCE [LARGE SCALE GENOMIC DNA]</scope>
    <source>
        <strain evidence="5 6">K2</strain>
    </source>
</reference>
<evidence type="ECO:0000256" key="3">
    <source>
        <dbReference type="ARBA" id="ARBA00023065"/>
    </source>
</evidence>
<accession>A0A5C1QJ73</accession>
<dbReference type="RefSeq" id="WP_149484619.1">
    <property type="nucleotide sequence ID" value="NZ_CP036150.1"/>
</dbReference>
<dbReference type="AlphaFoldDB" id="A0A5C1QJ73"/>
<dbReference type="PANTHER" id="PTHR11671">
    <property type="entry name" value="V-TYPE ATP SYNTHASE SUBUNIT D"/>
    <property type="match status" value="1"/>
</dbReference>